<keyword evidence="1" id="KW-0812">Transmembrane</keyword>
<evidence type="ECO:0000313" key="3">
    <source>
        <dbReference type="Proteomes" id="UP000237230"/>
    </source>
</evidence>
<keyword evidence="1" id="KW-0472">Membrane</keyword>
<dbReference type="RefSeq" id="WP_103447596.1">
    <property type="nucleotide sequence ID" value="NZ_MINH01000019.1"/>
</dbReference>
<dbReference type="InterPro" id="IPR029033">
    <property type="entry name" value="His_PPase_superfam"/>
</dbReference>
<proteinExistence type="predicted"/>
<organism evidence="2 3">
    <name type="scientific">Pseudomonas putida</name>
    <name type="common">Arthrobacter siderocapsulatus</name>
    <dbReference type="NCBI Taxonomy" id="303"/>
    <lineage>
        <taxon>Bacteria</taxon>
        <taxon>Pseudomonadati</taxon>
        <taxon>Pseudomonadota</taxon>
        <taxon>Gammaproteobacteria</taxon>
        <taxon>Pseudomonadales</taxon>
        <taxon>Pseudomonadaceae</taxon>
        <taxon>Pseudomonas</taxon>
    </lineage>
</organism>
<gene>
    <name evidence="2" type="ORF">BGP84_14240</name>
</gene>
<comment type="caution">
    <text evidence="2">The sequence shown here is derived from an EMBL/GenBank/DDBJ whole genome shotgun (WGS) entry which is preliminary data.</text>
</comment>
<dbReference type="EMBL" id="MINH01000019">
    <property type="protein sequence ID" value="POG10833.1"/>
    <property type="molecule type" value="Genomic_DNA"/>
</dbReference>
<dbReference type="OrthoDB" id="6195868at2"/>
<evidence type="ECO:0000256" key="1">
    <source>
        <dbReference type="SAM" id="Phobius"/>
    </source>
</evidence>
<keyword evidence="1" id="KW-1133">Transmembrane helix</keyword>
<feature type="transmembrane region" description="Helical" evidence="1">
    <location>
        <begin position="21"/>
        <end position="41"/>
    </location>
</feature>
<dbReference type="InterPro" id="IPR013078">
    <property type="entry name" value="His_Pase_superF_clade-1"/>
</dbReference>
<protein>
    <submittedName>
        <fullName evidence="2">Histidine phosphatase family protein</fullName>
    </submittedName>
</protein>
<dbReference type="Proteomes" id="UP000237230">
    <property type="component" value="Unassembled WGS sequence"/>
</dbReference>
<reference evidence="2 3" key="2">
    <citation type="submission" date="2018-03" db="EMBL/GenBank/DDBJ databases">
        <title>Draft genome of Pseudomonas putida strain KH-21-114.</title>
        <authorList>
            <person name="Yoshizawa S."/>
            <person name="Khan N.H."/>
            <person name="Nishimura M."/>
            <person name="Chiura H.X."/>
            <person name="Ogura Y."/>
            <person name="Hayashi T."/>
            <person name="Kogure K."/>
        </authorList>
    </citation>
    <scope>NUCLEOTIDE SEQUENCE [LARGE SCALE GENOMIC DNA]</scope>
    <source>
        <strain evidence="2 3">KH-21-114</strain>
    </source>
</reference>
<name>A0A2S3X5S8_PSEPU</name>
<dbReference type="CDD" id="cd07040">
    <property type="entry name" value="HP"/>
    <property type="match status" value="1"/>
</dbReference>
<dbReference type="SMART" id="SM00855">
    <property type="entry name" value="PGAM"/>
    <property type="match status" value="1"/>
</dbReference>
<evidence type="ECO:0000313" key="2">
    <source>
        <dbReference type="EMBL" id="POG10833.1"/>
    </source>
</evidence>
<reference evidence="2 3" key="1">
    <citation type="submission" date="2016-08" db="EMBL/GenBank/DDBJ databases">
        <authorList>
            <person name="Seilhamer J.J."/>
        </authorList>
    </citation>
    <scope>NUCLEOTIDE SEQUENCE [LARGE SCALE GENOMIC DNA]</scope>
    <source>
        <strain evidence="2 3">KH-21-114</strain>
    </source>
</reference>
<sequence length="225" mass="24382">MLENVIATHPRLARQKRRKQPVVWLLALMLAFTAFGLWHVMRTHVTNLGSSQLMSDQGVYSAWNSGKVIVLIRHAERCDRSNHACLGDPAGITVDGSQAAAAVGDGIRRLGLANADILSSPEVRTQQTASFVFGKAIETQDWLARCDSTFANAALAHKREGHNLVLVTHSGCIDHLERQLHVAGGERVAGYASALFVSKDSNGNAHLLGQLNANQWQTLNSSTGK</sequence>
<accession>A0A2S3X5S8</accession>
<dbReference type="Gene3D" id="3.40.50.1240">
    <property type="entry name" value="Phosphoglycerate mutase-like"/>
    <property type="match status" value="1"/>
</dbReference>
<dbReference type="SUPFAM" id="SSF53254">
    <property type="entry name" value="Phosphoglycerate mutase-like"/>
    <property type="match status" value="1"/>
</dbReference>
<dbReference type="AlphaFoldDB" id="A0A2S3X5S8"/>